<evidence type="ECO:0000313" key="2">
    <source>
        <dbReference type="Proteomes" id="UP001157974"/>
    </source>
</evidence>
<dbReference type="AlphaFoldDB" id="A0AAV8V2Z8"/>
<reference evidence="1 2" key="1">
    <citation type="journal article" date="2023" name="Nat. Commun.">
        <title>Origin of minicircular mitochondrial genomes in red algae.</title>
        <authorList>
            <person name="Lee Y."/>
            <person name="Cho C.H."/>
            <person name="Lee Y.M."/>
            <person name="Park S.I."/>
            <person name="Yang J.H."/>
            <person name="West J.A."/>
            <person name="Bhattacharya D."/>
            <person name="Yoon H.S."/>
        </authorList>
    </citation>
    <scope>NUCLEOTIDE SEQUENCE [LARGE SCALE GENOMIC DNA]</scope>
    <source>
        <strain evidence="1 2">CCMP1338</strain>
        <tissue evidence="1">Whole cell</tissue>
    </source>
</reference>
<protein>
    <submittedName>
        <fullName evidence="1">Uncharacterized protein</fullName>
    </submittedName>
</protein>
<dbReference type="EMBL" id="JAMWBK010000001">
    <property type="protein sequence ID" value="KAJ8909210.1"/>
    <property type="molecule type" value="Genomic_DNA"/>
</dbReference>
<keyword evidence="2" id="KW-1185">Reference proteome</keyword>
<gene>
    <name evidence="1" type="ORF">NDN08_005902</name>
</gene>
<organism evidence="1 2">
    <name type="scientific">Rhodosorus marinus</name>
    <dbReference type="NCBI Taxonomy" id="101924"/>
    <lineage>
        <taxon>Eukaryota</taxon>
        <taxon>Rhodophyta</taxon>
        <taxon>Stylonematophyceae</taxon>
        <taxon>Stylonematales</taxon>
        <taxon>Stylonemataceae</taxon>
        <taxon>Rhodosorus</taxon>
    </lineage>
</organism>
<sequence length="224" mass="25325">MMELGVKRRPYHRDSMDVFPGGGGMDASCRENVLRVKRNVELEPLERVDMDAVLKEGRLGFEKYALRCAVLRSLGITPECAKKIFLAGNCNVDRFLMLIDLNARQEALATAFREMEATAVQLHSMNVKSLSISLSDNRTWVKETCERRVPDIVCQCLVSTVIDQVFDPLQSIALTILYGDGVRDRLIPDWCNEYGLIGNLWENPTFIIIRSETGRSFYVPAFAS</sequence>
<name>A0AAV8V2Z8_9RHOD</name>
<dbReference type="Proteomes" id="UP001157974">
    <property type="component" value="Unassembled WGS sequence"/>
</dbReference>
<proteinExistence type="predicted"/>
<evidence type="ECO:0000313" key="1">
    <source>
        <dbReference type="EMBL" id="KAJ8909210.1"/>
    </source>
</evidence>
<accession>A0AAV8V2Z8</accession>
<comment type="caution">
    <text evidence="1">The sequence shown here is derived from an EMBL/GenBank/DDBJ whole genome shotgun (WGS) entry which is preliminary data.</text>
</comment>